<protein>
    <recommendedName>
        <fullName evidence="3">DUF234 domain-containing protein</fullName>
    </recommendedName>
</protein>
<name>A0ABT1BUU8_9BACT</name>
<keyword evidence="2" id="KW-1185">Reference proteome</keyword>
<comment type="caution">
    <text evidence="1">The sequence shown here is derived from an EMBL/GenBank/DDBJ whole genome shotgun (WGS) entry which is preliminary data.</text>
</comment>
<proteinExistence type="predicted"/>
<sequence>MLGTIIKNDYPVFSGFALKRWFRQKFMESQNYVDIGGWWLPQSRDPEEIDIVTEDLEGNINAWEVKRQRKKYIPSLLEEKASVMQSRIFKGRDVQIGCLSLEEM</sequence>
<evidence type="ECO:0008006" key="3">
    <source>
        <dbReference type="Google" id="ProtNLM"/>
    </source>
</evidence>
<dbReference type="Proteomes" id="UP001204015">
    <property type="component" value="Unassembled WGS sequence"/>
</dbReference>
<accession>A0ABT1BUU8</accession>
<evidence type="ECO:0000313" key="2">
    <source>
        <dbReference type="Proteomes" id="UP001204015"/>
    </source>
</evidence>
<gene>
    <name evidence="1" type="ORF">NG821_03175</name>
</gene>
<organism evidence="1 2">
    <name type="scientific">Segatella cerevisiae</name>
    <dbReference type="NCBI Taxonomy" id="2053716"/>
    <lineage>
        <taxon>Bacteria</taxon>
        <taxon>Pseudomonadati</taxon>
        <taxon>Bacteroidota</taxon>
        <taxon>Bacteroidia</taxon>
        <taxon>Bacteroidales</taxon>
        <taxon>Prevotellaceae</taxon>
        <taxon>Segatella</taxon>
    </lineage>
</organism>
<dbReference type="EMBL" id="JAMXLY010000007">
    <property type="protein sequence ID" value="MCO6024855.1"/>
    <property type="molecule type" value="Genomic_DNA"/>
</dbReference>
<evidence type="ECO:0000313" key="1">
    <source>
        <dbReference type="EMBL" id="MCO6024855.1"/>
    </source>
</evidence>
<reference evidence="1 2" key="1">
    <citation type="submission" date="2022-06" db="EMBL/GenBank/DDBJ databases">
        <title>A taxonomic note on the genus Prevotella: Description of four novel genera and emended description of the genera Hallella and Xylanibacter.</title>
        <authorList>
            <person name="Hitch T.C.A."/>
        </authorList>
    </citation>
    <scope>NUCLEOTIDE SEQUENCE [LARGE SCALE GENOMIC DNA]</scope>
    <source>
        <strain evidence="1 2">DSM 100619</strain>
    </source>
</reference>